<reference evidence="3" key="1">
    <citation type="submission" date="2018-02" db="EMBL/GenBank/DDBJ databases">
        <title>Rhizophora mucronata_Transcriptome.</title>
        <authorList>
            <person name="Meera S.P."/>
            <person name="Sreeshan A."/>
            <person name="Augustine A."/>
        </authorList>
    </citation>
    <scope>NUCLEOTIDE SEQUENCE</scope>
    <source>
        <tissue evidence="3">Leaf</tissue>
    </source>
</reference>
<keyword evidence="1" id="KW-1133">Transmembrane helix</keyword>
<evidence type="ECO:0000259" key="2">
    <source>
        <dbReference type="Pfam" id="PF02517"/>
    </source>
</evidence>
<accession>A0A2P2JG25</accession>
<feature type="transmembrane region" description="Helical" evidence="1">
    <location>
        <begin position="157"/>
        <end position="176"/>
    </location>
</feature>
<feature type="domain" description="CAAX prenyl protease 2/Lysostaphin resistance protein A-like" evidence="2">
    <location>
        <begin position="206"/>
        <end position="291"/>
    </location>
</feature>
<dbReference type="GO" id="GO:0004175">
    <property type="term" value="F:endopeptidase activity"/>
    <property type="evidence" value="ECO:0007669"/>
    <property type="project" value="UniProtKB-ARBA"/>
</dbReference>
<sequence>MALFSTAVTMPVNFACNYFKLIIPYPRILDRPSLFKPNPSCESSSRCCCIKNGITNEPGQGFSALSLDIPWEKRSTWTTMALYMFNLHIPLGIGGLSVVAYALQQPSLDLQTEALSLLVIEILELMGVLVLLSCNAKPEYKVTCLFKASKLAKERNWLLASALGFGFLILLVFLTSVVADELVGPKAVNNPMTKEILLSSDISRAACVLVYCLIAPLLEEIVYRGFLLTSLASMMNWQQAVLISSAAFSTAHFSGENFVQLFIIGSVLGCCYCWTGDLRPSLAVHSLYNSMTLIIAILS</sequence>
<dbReference type="Pfam" id="PF02517">
    <property type="entry name" value="Rce1-like"/>
    <property type="match status" value="1"/>
</dbReference>
<protein>
    <recommendedName>
        <fullName evidence="2">CAAX prenyl protease 2/Lysostaphin resistance protein A-like domain-containing protein</fullName>
    </recommendedName>
</protein>
<dbReference type="AlphaFoldDB" id="A0A2P2JG25"/>
<dbReference type="InterPro" id="IPR003675">
    <property type="entry name" value="Rce1/LyrA-like_dom"/>
</dbReference>
<dbReference type="PANTHER" id="PTHR43592">
    <property type="entry name" value="CAAX AMINO TERMINAL PROTEASE"/>
    <property type="match status" value="1"/>
</dbReference>
<dbReference type="GO" id="GO:0080120">
    <property type="term" value="P:CAAX-box protein maturation"/>
    <property type="evidence" value="ECO:0007669"/>
    <property type="project" value="UniProtKB-ARBA"/>
</dbReference>
<evidence type="ECO:0000256" key="1">
    <source>
        <dbReference type="SAM" id="Phobius"/>
    </source>
</evidence>
<dbReference type="EMBL" id="GGEC01011929">
    <property type="protein sequence ID" value="MBW92412.1"/>
    <property type="molecule type" value="Transcribed_RNA"/>
</dbReference>
<keyword evidence="1" id="KW-0472">Membrane</keyword>
<keyword evidence="1" id="KW-0812">Transmembrane</keyword>
<organism evidence="3">
    <name type="scientific">Rhizophora mucronata</name>
    <name type="common">Asiatic mangrove</name>
    <dbReference type="NCBI Taxonomy" id="61149"/>
    <lineage>
        <taxon>Eukaryota</taxon>
        <taxon>Viridiplantae</taxon>
        <taxon>Streptophyta</taxon>
        <taxon>Embryophyta</taxon>
        <taxon>Tracheophyta</taxon>
        <taxon>Spermatophyta</taxon>
        <taxon>Magnoliopsida</taxon>
        <taxon>eudicotyledons</taxon>
        <taxon>Gunneridae</taxon>
        <taxon>Pentapetalae</taxon>
        <taxon>rosids</taxon>
        <taxon>fabids</taxon>
        <taxon>Malpighiales</taxon>
        <taxon>Rhizophoraceae</taxon>
        <taxon>Rhizophora</taxon>
    </lineage>
</organism>
<feature type="transmembrane region" description="Helical" evidence="1">
    <location>
        <begin position="81"/>
        <end position="103"/>
    </location>
</feature>
<feature type="transmembrane region" description="Helical" evidence="1">
    <location>
        <begin position="115"/>
        <end position="136"/>
    </location>
</feature>
<dbReference type="PANTHER" id="PTHR43592:SF4">
    <property type="entry name" value="CAAX AMINO TERMINAL PROTEASE FAMILY PROTEIN"/>
    <property type="match status" value="1"/>
</dbReference>
<proteinExistence type="predicted"/>
<name>A0A2P2JG25_RHIMU</name>
<evidence type="ECO:0000313" key="3">
    <source>
        <dbReference type="EMBL" id="MBW92412.1"/>
    </source>
</evidence>